<comment type="similarity">
    <text evidence="3">Belongs to the Nudix hydrolase family.</text>
</comment>
<dbReference type="InterPro" id="IPR000086">
    <property type="entry name" value="NUDIX_hydrolase_dom"/>
</dbReference>
<dbReference type="InterPro" id="IPR020084">
    <property type="entry name" value="NUDIX_hydrolase_CS"/>
</dbReference>
<dbReference type="GO" id="GO:0006753">
    <property type="term" value="P:nucleoside phosphate metabolic process"/>
    <property type="evidence" value="ECO:0007669"/>
    <property type="project" value="TreeGrafter"/>
</dbReference>
<dbReference type="STRING" id="1302272.FC96_GL000748"/>
<dbReference type="PANTHER" id="PTHR11839:SF18">
    <property type="entry name" value="NUDIX HYDROLASE DOMAIN-CONTAINING PROTEIN"/>
    <property type="match status" value="1"/>
</dbReference>
<dbReference type="Gene3D" id="3.90.79.10">
    <property type="entry name" value="Nucleoside Triphosphate Pyrophosphohydrolase"/>
    <property type="match status" value="1"/>
</dbReference>
<proteinExistence type="inferred from homology"/>
<organism evidence="5 6">
    <name type="scientific">Secundilactobacillus kimchicus JCM 15530</name>
    <dbReference type="NCBI Taxonomy" id="1302272"/>
    <lineage>
        <taxon>Bacteria</taxon>
        <taxon>Bacillati</taxon>
        <taxon>Bacillota</taxon>
        <taxon>Bacilli</taxon>
        <taxon>Lactobacillales</taxon>
        <taxon>Lactobacillaceae</taxon>
        <taxon>Secundilactobacillus</taxon>
    </lineage>
</organism>
<dbReference type="PANTHER" id="PTHR11839">
    <property type="entry name" value="UDP/ADP-SUGAR PYROPHOSPHATASE"/>
    <property type="match status" value="1"/>
</dbReference>
<dbReference type="InterPro" id="IPR020476">
    <property type="entry name" value="Nudix_hydrolase"/>
</dbReference>
<gene>
    <name evidence="5" type="ORF">FC96_GL000748</name>
</gene>
<dbReference type="AlphaFoldDB" id="A0A0R1HL34"/>
<comment type="caution">
    <text evidence="5">The sequence shown here is derived from an EMBL/GenBank/DDBJ whole genome shotgun (WGS) entry which is preliminary data.</text>
</comment>
<keyword evidence="6" id="KW-1185">Reference proteome</keyword>
<comment type="cofactor">
    <cofactor evidence="1">
        <name>Mg(2+)</name>
        <dbReference type="ChEBI" id="CHEBI:18420"/>
    </cofactor>
</comment>
<reference evidence="5 6" key="1">
    <citation type="journal article" date="2015" name="Genome Announc.">
        <title>Expanding the biotechnology potential of lactobacilli through comparative genomics of 213 strains and associated genera.</title>
        <authorList>
            <person name="Sun Z."/>
            <person name="Harris H.M."/>
            <person name="McCann A."/>
            <person name="Guo C."/>
            <person name="Argimon S."/>
            <person name="Zhang W."/>
            <person name="Yang X."/>
            <person name="Jeffery I.B."/>
            <person name="Cooney J.C."/>
            <person name="Kagawa T.F."/>
            <person name="Liu W."/>
            <person name="Song Y."/>
            <person name="Salvetti E."/>
            <person name="Wrobel A."/>
            <person name="Rasinkangas P."/>
            <person name="Parkhill J."/>
            <person name="Rea M.C."/>
            <person name="O'Sullivan O."/>
            <person name="Ritari J."/>
            <person name="Douillard F.P."/>
            <person name="Paul Ross R."/>
            <person name="Yang R."/>
            <person name="Briner A.E."/>
            <person name="Felis G.E."/>
            <person name="de Vos W.M."/>
            <person name="Barrangou R."/>
            <person name="Klaenhammer T.R."/>
            <person name="Caufield P.W."/>
            <person name="Cui Y."/>
            <person name="Zhang H."/>
            <person name="O'Toole P.W."/>
        </authorList>
    </citation>
    <scope>NUCLEOTIDE SEQUENCE [LARGE SCALE GENOMIC DNA]</scope>
    <source>
        <strain evidence="5 6">JCM 15530</strain>
    </source>
</reference>
<dbReference type="SUPFAM" id="SSF55811">
    <property type="entry name" value="Nudix"/>
    <property type="match status" value="1"/>
</dbReference>
<evidence type="ECO:0000313" key="6">
    <source>
        <dbReference type="Proteomes" id="UP000050911"/>
    </source>
</evidence>
<dbReference type="OrthoDB" id="9806150at2"/>
<protein>
    <submittedName>
        <fullName evidence="5">NUDIX hydrolase</fullName>
    </submittedName>
</protein>
<dbReference type="GO" id="GO:0016462">
    <property type="term" value="F:pyrophosphatase activity"/>
    <property type="evidence" value="ECO:0007669"/>
    <property type="project" value="UniProtKB-ARBA"/>
</dbReference>
<name>A0A0R1HL34_9LACO</name>
<dbReference type="GO" id="GO:0019693">
    <property type="term" value="P:ribose phosphate metabolic process"/>
    <property type="evidence" value="ECO:0007669"/>
    <property type="project" value="TreeGrafter"/>
</dbReference>
<sequence>MFKHLSQSGEVHSRKTVYQGRVFAVQKLTITTPDGLAVERDLIKTGPTVTILAISDQGRVVITSEYRVGVNHNSVSLPAGLVNPAETLEHAAIRELHEETGYEATRATLMTTITSSEGFMDQTAALMLLHFDERKRQAPHFDTDEFVTAELVPYETVIDWVKTGRINTAQALSALGYYELFLKQKGHQK</sequence>
<dbReference type="EMBL" id="AZCX01000013">
    <property type="protein sequence ID" value="KRK46984.1"/>
    <property type="molecule type" value="Genomic_DNA"/>
</dbReference>
<evidence type="ECO:0000259" key="4">
    <source>
        <dbReference type="PROSITE" id="PS51462"/>
    </source>
</evidence>
<accession>A0A0R1HL34</accession>
<dbReference type="InterPro" id="IPR015797">
    <property type="entry name" value="NUDIX_hydrolase-like_dom_sf"/>
</dbReference>
<dbReference type="PROSITE" id="PS00893">
    <property type="entry name" value="NUDIX_BOX"/>
    <property type="match status" value="1"/>
</dbReference>
<dbReference type="RefSeq" id="WP_056943092.1">
    <property type="nucleotide sequence ID" value="NZ_AZCX01000013.1"/>
</dbReference>
<keyword evidence="2 3" id="KW-0378">Hydrolase</keyword>
<evidence type="ECO:0000256" key="2">
    <source>
        <dbReference type="ARBA" id="ARBA00022801"/>
    </source>
</evidence>
<evidence type="ECO:0000313" key="5">
    <source>
        <dbReference type="EMBL" id="KRK46984.1"/>
    </source>
</evidence>
<dbReference type="CDD" id="cd03424">
    <property type="entry name" value="NUDIX_ADPRase_Nudt5_UGPPase_Nudt14"/>
    <property type="match status" value="1"/>
</dbReference>
<feature type="domain" description="Nudix hydrolase" evidence="4">
    <location>
        <begin position="44"/>
        <end position="174"/>
    </location>
</feature>
<dbReference type="PRINTS" id="PR00502">
    <property type="entry name" value="NUDIXFAMILY"/>
</dbReference>
<dbReference type="PROSITE" id="PS51462">
    <property type="entry name" value="NUDIX"/>
    <property type="match status" value="1"/>
</dbReference>
<evidence type="ECO:0000256" key="3">
    <source>
        <dbReference type="RuleBase" id="RU003476"/>
    </source>
</evidence>
<dbReference type="PATRIC" id="fig|1302272.5.peg.748"/>
<dbReference type="Proteomes" id="UP000050911">
    <property type="component" value="Unassembled WGS sequence"/>
</dbReference>
<dbReference type="Pfam" id="PF00293">
    <property type="entry name" value="NUDIX"/>
    <property type="match status" value="1"/>
</dbReference>
<evidence type="ECO:0000256" key="1">
    <source>
        <dbReference type="ARBA" id="ARBA00001946"/>
    </source>
</evidence>